<evidence type="ECO:0000256" key="4">
    <source>
        <dbReference type="RuleBase" id="RU361277"/>
    </source>
</evidence>
<reference evidence="7 8" key="1">
    <citation type="submission" date="2018-04" db="EMBL/GenBank/DDBJ databases">
        <title>Genomic Encyclopedia of Archaeal and Bacterial Type Strains, Phase II (KMG-II): from individual species to whole genera.</title>
        <authorList>
            <person name="Goeker M."/>
        </authorList>
    </citation>
    <scope>NUCLEOTIDE SEQUENCE [LARGE SCALE GENOMIC DNA]</scope>
    <source>
        <strain evidence="7 8">DSM 45787</strain>
    </source>
</reference>
<dbReference type="OrthoDB" id="9770238at2"/>
<dbReference type="InterPro" id="IPR002328">
    <property type="entry name" value="ADH_Zn_CS"/>
</dbReference>
<comment type="caution">
    <text evidence="7">The sequence shown here is derived from an EMBL/GenBank/DDBJ whole genome shotgun (WGS) entry which is preliminary data.</text>
</comment>
<comment type="cofactor">
    <cofactor evidence="4">
        <name>Zn(2+)</name>
        <dbReference type="ChEBI" id="CHEBI:29105"/>
    </cofactor>
</comment>
<dbReference type="Pfam" id="PF08240">
    <property type="entry name" value="ADH_N"/>
    <property type="match status" value="1"/>
</dbReference>
<evidence type="ECO:0000259" key="5">
    <source>
        <dbReference type="Pfam" id="PF00107"/>
    </source>
</evidence>
<dbReference type="GO" id="GO:0008270">
    <property type="term" value="F:zinc ion binding"/>
    <property type="evidence" value="ECO:0007669"/>
    <property type="project" value="InterPro"/>
</dbReference>
<gene>
    <name evidence="7" type="ORF">C8P63_101203</name>
</gene>
<dbReference type="RefSeq" id="WP_108021462.1">
    <property type="nucleotide sequence ID" value="NZ_QBKR01000001.1"/>
</dbReference>
<name>A0A2T6C9J7_9BACL</name>
<dbReference type="Pfam" id="PF00107">
    <property type="entry name" value="ADH_zinc_N"/>
    <property type="match status" value="1"/>
</dbReference>
<dbReference type="InterPro" id="IPR013154">
    <property type="entry name" value="ADH-like_N"/>
</dbReference>
<feature type="domain" description="Alcohol dehydrogenase-like C-terminal" evidence="5">
    <location>
        <begin position="225"/>
        <end position="355"/>
    </location>
</feature>
<dbReference type="GO" id="GO:0016491">
    <property type="term" value="F:oxidoreductase activity"/>
    <property type="evidence" value="ECO:0007669"/>
    <property type="project" value="UniProtKB-KW"/>
</dbReference>
<dbReference type="InterPro" id="IPR013149">
    <property type="entry name" value="ADH-like_C"/>
</dbReference>
<dbReference type="InterPro" id="IPR011032">
    <property type="entry name" value="GroES-like_sf"/>
</dbReference>
<dbReference type="EMBL" id="QBKR01000001">
    <property type="protein sequence ID" value="PTX64981.1"/>
    <property type="molecule type" value="Genomic_DNA"/>
</dbReference>
<dbReference type="AlphaFoldDB" id="A0A2T6C9J7"/>
<evidence type="ECO:0000256" key="1">
    <source>
        <dbReference type="ARBA" id="ARBA00022723"/>
    </source>
</evidence>
<dbReference type="PANTHER" id="PTHR43401">
    <property type="entry name" value="L-THREONINE 3-DEHYDROGENASE"/>
    <property type="match status" value="1"/>
</dbReference>
<dbReference type="Proteomes" id="UP000244240">
    <property type="component" value="Unassembled WGS sequence"/>
</dbReference>
<keyword evidence="3" id="KW-0560">Oxidoreductase</keyword>
<dbReference type="SUPFAM" id="SSF50129">
    <property type="entry name" value="GroES-like"/>
    <property type="match status" value="1"/>
</dbReference>
<proteinExistence type="inferred from homology"/>
<keyword evidence="8" id="KW-1185">Reference proteome</keyword>
<keyword evidence="2 4" id="KW-0862">Zinc</keyword>
<dbReference type="InterPro" id="IPR050129">
    <property type="entry name" value="Zn_alcohol_dh"/>
</dbReference>
<comment type="similarity">
    <text evidence="4">Belongs to the zinc-containing alcohol dehydrogenase family.</text>
</comment>
<dbReference type="InterPro" id="IPR036291">
    <property type="entry name" value="NAD(P)-bd_dom_sf"/>
</dbReference>
<dbReference type="PANTHER" id="PTHR43401:SF2">
    <property type="entry name" value="L-THREONINE 3-DEHYDROGENASE"/>
    <property type="match status" value="1"/>
</dbReference>
<evidence type="ECO:0000256" key="2">
    <source>
        <dbReference type="ARBA" id="ARBA00022833"/>
    </source>
</evidence>
<evidence type="ECO:0000313" key="7">
    <source>
        <dbReference type="EMBL" id="PTX64981.1"/>
    </source>
</evidence>
<evidence type="ECO:0000256" key="3">
    <source>
        <dbReference type="ARBA" id="ARBA00023002"/>
    </source>
</evidence>
<accession>A0A2T6C9J7</accession>
<dbReference type="PROSITE" id="PS00059">
    <property type="entry name" value="ADH_ZINC"/>
    <property type="match status" value="1"/>
</dbReference>
<feature type="domain" description="Alcohol dehydrogenase-like N-terminal" evidence="6">
    <location>
        <begin position="50"/>
        <end position="182"/>
    </location>
</feature>
<sequence length="411" mass="44884">MKGVVFDFALPRSALPYLATKALGNYVPSLGYGPGSVLRLREVSEPSLPGPRWIKVKPVLSGVCGTDMGAIFFKTSPALTPFNTFPSVLGHETVGVVTEVGEGVRSLKKGQRVTIDPFFSCEARGVASHCPACREGLHCLCRHSADTTVIPPGMLLGFCRGLPGAWSERITVHETMAIPLSDEISDELGVMMEPLAVGLHAVLRRPPSAGDHVLVIGGGMIAYTVIAALRLLGNDCRITHYSLLPHQREMALRMGADQAFIDRGELEAHVLSLPVTSKYKPIIGPHVYTGGFDGVFDCIGSPKSLDDALRFTRERGFVTVVGLSGEIRKLDLSFIWMKELSIIGTVGYGREDWKGRSLSTYQLLLELLSQGTNLPLEELITHEFSLDRYREAIAANVHRGRYESIKTVFRI</sequence>
<dbReference type="Gene3D" id="3.40.50.720">
    <property type="entry name" value="NAD(P)-binding Rossmann-like Domain"/>
    <property type="match status" value="1"/>
</dbReference>
<dbReference type="Gene3D" id="3.90.180.10">
    <property type="entry name" value="Medium-chain alcohol dehydrogenases, catalytic domain"/>
    <property type="match status" value="1"/>
</dbReference>
<dbReference type="SUPFAM" id="SSF51735">
    <property type="entry name" value="NAD(P)-binding Rossmann-fold domains"/>
    <property type="match status" value="1"/>
</dbReference>
<keyword evidence="1 4" id="KW-0479">Metal-binding</keyword>
<organism evidence="7 8">
    <name type="scientific">Melghirimyces profundicolus</name>
    <dbReference type="NCBI Taxonomy" id="1242148"/>
    <lineage>
        <taxon>Bacteria</taxon>
        <taxon>Bacillati</taxon>
        <taxon>Bacillota</taxon>
        <taxon>Bacilli</taxon>
        <taxon>Bacillales</taxon>
        <taxon>Thermoactinomycetaceae</taxon>
        <taxon>Melghirimyces</taxon>
    </lineage>
</organism>
<evidence type="ECO:0000313" key="8">
    <source>
        <dbReference type="Proteomes" id="UP000244240"/>
    </source>
</evidence>
<evidence type="ECO:0000259" key="6">
    <source>
        <dbReference type="Pfam" id="PF08240"/>
    </source>
</evidence>
<protein>
    <submittedName>
        <fullName evidence="7">Threonine dehydrogenase-like Zn-dependent dehydrogenase</fullName>
    </submittedName>
</protein>